<dbReference type="Pfam" id="PF02604">
    <property type="entry name" value="PhdYeFM_antitox"/>
    <property type="match status" value="1"/>
</dbReference>
<comment type="similarity">
    <text evidence="1 2">Belongs to the phD/YefM antitoxin family.</text>
</comment>
<dbReference type="Proteomes" id="UP000231056">
    <property type="component" value="Unassembled WGS sequence"/>
</dbReference>
<reference evidence="3 4" key="1">
    <citation type="submission" date="2017-09" db="EMBL/GenBank/DDBJ databases">
        <title>Depth-based differentiation of microbial function through sediment-hosted aquifers and enrichment of novel symbionts in the deep terrestrial subsurface.</title>
        <authorList>
            <person name="Probst A.J."/>
            <person name="Ladd B."/>
            <person name="Jarett J.K."/>
            <person name="Geller-Mcgrath D.E."/>
            <person name="Sieber C.M."/>
            <person name="Emerson J.B."/>
            <person name="Anantharaman K."/>
            <person name="Thomas B.C."/>
            <person name="Malmstrom R."/>
            <person name="Stieglmeier M."/>
            <person name="Klingl A."/>
            <person name="Woyke T."/>
            <person name="Ryan C.M."/>
            <person name="Banfield J.F."/>
        </authorList>
    </citation>
    <scope>NUCLEOTIDE SEQUENCE [LARGE SCALE GENOMIC DNA]</scope>
    <source>
        <strain evidence="3">CG11_big_fil_rev_8_21_14_0_20_36_8</strain>
    </source>
</reference>
<gene>
    <name evidence="3" type="ORF">COV58_04545</name>
</gene>
<dbReference type="InterPro" id="IPR036165">
    <property type="entry name" value="YefM-like_sf"/>
</dbReference>
<comment type="function">
    <text evidence="2">Antitoxin component of a type II toxin-antitoxin (TA) system.</text>
</comment>
<dbReference type="InterPro" id="IPR006442">
    <property type="entry name" value="Antitoxin_Phd/YefM"/>
</dbReference>
<dbReference type="SUPFAM" id="SSF143120">
    <property type="entry name" value="YefM-like"/>
    <property type="match status" value="1"/>
</dbReference>
<sequence length="98" mass="11072">MFNTVSARELQTSYTKVLNKAKMTNEPFIVMRNNKPAGAVISMDLLKKLTTILIKSGDLELVDEETEKRIGKAMEDLKAGRHTTVRTKAELDEYLKSL</sequence>
<evidence type="ECO:0000313" key="3">
    <source>
        <dbReference type="EMBL" id="PIQ73060.1"/>
    </source>
</evidence>
<dbReference type="AlphaFoldDB" id="A0A2M6IT74"/>
<evidence type="ECO:0000256" key="2">
    <source>
        <dbReference type="RuleBase" id="RU362080"/>
    </source>
</evidence>
<dbReference type="EMBL" id="PCVM01000108">
    <property type="protein sequence ID" value="PIQ73060.1"/>
    <property type="molecule type" value="Genomic_DNA"/>
</dbReference>
<proteinExistence type="inferred from homology"/>
<evidence type="ECO:0000256" key="1">
    <source>
        <dbReference type="ARBA" id="ARBA00009981"/>
    </source>
</evidence>
<evidence type="ECO:0000313" key="4">
    <source>
        <dbReference type="Proteomes" id="UP000231056"/>
    </source>
</evidence>
<comment type="caution">
    <text evidence="3">The sequence shown here is derived from an EMBL/GenBank/DDBJ whole genome shotgun (WGS) entry which is preliminary data.</text>
</comment>
<accession>A0A2M6IT74</accession>
<protein>
    <recommendedName>
        <fullName evidence="2">Antitoxin</fullName>
    </recommendedName>
</protein>
<name>A0A2M6IT74_9BACT</name>
<organism evidence="3 4">
    <name type="scientific">Candidatus Roizmanbacteria bacterium CG11_big_fil_rev_8_21_14_0_20_36_8</name>
    <dbReference type="NCBI Taxonomy" id="1974856"/>
    <lineage>
        <taxon>Bacteria</taxon>
        <taxon>Candidatus Roizmaniibacteriota</taxon>
    </lineage>
</organism>